<dbReference type="NCBIfam" id="TIGR00044">
    <property type="entry name" value="YggS family pyridoxal phosphate-dependent enzyme"/>
    <property type="match status" value="1"/>
</dbReference>
<dbReference type="AlphaFoldDB" id="F4PSP7"/>
<evidence type="ECO:0000259" key="4">
    <source>
        <dbReference type="Pfam" id="PF01168"/>
    </source>
</evidence>
<dbReference type="PANTHER" id="PTHR10146:SF14">
    <property type="entry name" value="PYRIDOXAL PHOSPHATE HOMEOSTASIS PROTEIN"/>
    <property type="match status" value="1"/>
</dbReference>
<gene>
    <name evidence="5" type="ORF">DFA_00602</name>
</gene>
<dbReference type="Gene3D" id="3.20.20.10">
    <property type="entry name" value="Alanine racemase"/>
    <property type="match status" value="1"/>
</dbReference>
<accession>F4PSP7</accession>
<dbReference type="RefSeq" id="XP_004358589.1">
    <property type="nucleotide sequence ID" value="XM_004358532.1"/>
</dbReference>
<dbReference type="Proteomes" id="UP000007797">
    <property type="component" value="Unassembled WGS sequence"/>
</dbReference>
<protein>
    <recommendedName>
        <fullName evidence="4">Alanine racemase N-terminal domain-containing protein</fullName>
    </recommendedName>
</protein>
<proteinExistence type="inferred from homology"/>
<dbReference type="KEGG" id="dfa:DFA_00602"/>
<dbReference type="PROSITE" id="PS01211">
    <property type="entry name" value="UPF0001"/>
    <property type="match status" value="1"/>
</dbReference>
<evidence type="ECO:0000256" key="1">
    <source>
        <dbReference type="ARBA" id="ARBA00022898"/>
    </source>
</evidence>
<dbReference type="Pfam" id="PF01168">
    <property type="entry name" value="Ala_racemase_N"/>
    <property type="match status" value="1"/>
</dbReference>
<evidence type="ECO:0000313" key="5">
    <source>
        <dbReference type="EMBL" id="EGG20739.1"/>
    </source>
</evidence>
<dbReference type="PANTHER" id="PTHR10146">
    <property type="entry name" value="PROLINE SYNTHETASE CO-TRANSCRIBED BACTERIAL HOMOLOG PROTEIN"/>
    <property type="match status" value="1"/>
</dbReference>
<keyword evidence="1 2" id="KW-0663">Pyridoxal phosphate</keyword>
<evidence type="ECO:0000256" key="2">
    <source>
        <dbReference type="PIRSR" id="PIRSR004848-1"/>
    </source>
</evidence>
<name>F4PSP7_CACFS</name>
<feature type="modified residue" description="N6-(pyridoxal phosphate)lysine" evidence="2">
    <location>
        <position position="53"/>
    </location>
</feature>
<reference evidence="6" key="1">
    <citation type="journal article" date="2011" name="Genome Res.">
        <title>Phylogeny-wide analysis of social amoeba genomes highlights ancient origins for complex intercellular communication.</title>
        <authorList>
            <person name="Heidel A.J."/>
            <person name="Lawal H.M."/>
            <person name="Felder M."/>
            <person name="Schilde C."/>
            <person name="Helps N.R."/>
            <person name="Tunggal B."/>
            <person name="Rivero F."/>
            <person name="John U."/>
            <person name="Schleicher M."/>
            <person name="Eichinger L."/>
            <person name="Platzer M."/>
            <person name="Noegel A.A."/>
            <person name="Schaap P."/>
            <person name="Gloeckner G."/>
        </authorList>
    </citation>
    <scope>NUCLEOTIDE SEQUENCE [LARGE SCALE GENOMIC DNA]</scope>
    <source>
        <strain evidence="6">SH3</strain>
    </source>
</reference>
<dbReference type="GeneID" id="14873861"/>
<evidence type="ECO:0000313" key="6">
    <source>
        <dbReference type="Proteomes" id="UP000007797"/>
    </source>
</evidence>
<dbReference type="OMA" id="PINIMVQ"/>
<dbReference type="OrthoDB" id="10264196at2759"/>
<feature type="domain" description="Alanine racemase N-terminal" evidence="4">
    <location>
        <begin position="32"/>
        <end position="209"/>
    </location>
</feature>
<dbReference type="GO" id="GO:0030170">
    <property type="term" value="F:pyridoxal phosphate binding"/>
    <property type="evidence" value="ECO:0007669"/>
    <property type="project" value="InterPro"/>
</dbReference>
<comment type="similarity">
    <text evidence="3">Belongs to the pyridoxal phosphate-binding protein YggS/PROSC family.</text>
</comment>
<evidence type="ECO:0000256" key="3">
    <source>
        <dbReference type="RuleBase" id="RU004514"/>
    </source>
</evidence>
<dbReference type="SUPFAM" id="SSF51419">
    <property type="entry name" value="PLP-binding barrel"/>
    <property type="match status" value="1"/>
</dbReference>
<dbReference type="InterPro" id="IPR001608">
    <property type="entry name" value="Ala_racemase_N"/>
</dbReference>
<sequence>MSTASSSSSSLSSTHQHLSNEEYNEMKKDLVTRYDAIKSKITNPNVTLVAVSKTKPSFMIRALYEHGQRHFGENYIQELQTKSDELSDLVDIKWHFIGSIQSNKLKLLETVKSLHVIETIEKQSTADKLAKSWPHQTPINIMVQVNTSGEDSKSGCEPGEIVNIVKHLITDEKCKQKLKVIGLMTIGSPNASPDQPDFKKLVECKENISKELGIDKESIGLIPMLELVV</sequence>
<dbReference type="STRING" id="1054147.F4PSP7"/>
<dbReference type="EMBL" id="GL883010">
    <property type="protein sequence ID" value="EGG20739.1"/>
    <property type="molecule type" value="Genomic_DNA"/>
</dbReference>
<keyword evidence="6" id="KW-1185">Reference proteome</keyword>
<comment type="cofactor">
    <cofactor evidence="2">
        <name>pyridoxal 5'-phosphate</name>
        <dbReference type="ChEBI" id="CHEBI:597326"/>
    </cofactor>
</comment>
<dbReference type="InterPro" id="IPR029066">
    <property type="entry name" value="PLP-binding_barrel"/>
</dbReference>
<dbReference type="InterPro" id="IPR011078">
    <property type="entry name" value="PyrdxlP_homeostasis"/>
</dbReference>
<dbReference type="PIRSF" id="PIRSF004848">
    <property type="entry name" value="YBL036c_PLPDEIII"/>
    <property type="match status" value="1"/>
</dbReference>
<organism evidence="5 6">
    <name type="scientific">Cavenderia fasciculata</name>
    <name type="common">Slime mold</name>
    <name type="synonym">Dictyostelium fasciculatum</name>
    <dbReference type="NCBI Taxonomy" id="261658"/>
    <lineage>
        <taxon>Eukaryota</taxon>
        <taxon>Amoebozoa</taxon>
        <taxon>Evosea</taxon>
        <taxon>Eumycetozoa</taxon>
        <taxon>Dictyostelia</taxon>
        <taxon>Acytosteliales</taxon>
        <taxon>Cavenderiaceae</taxon>
        <taxon>Cavenderia</taxon>
    </lineage>
</organism>